<dbReference type="Proteomes" id="UP001596505">
    <property type="component" value="Unassembled WGS sequence"/>
</dbReference>
<comment type="caution">
    <text evidence="1">The sequence shown here is derived from an EMBL/GenBank/DDBJ whole genome shotgun (WGS) entry which is preliminary data.</text>
</comment>
<dbReference type="RefSeq" id="WP_380964327.1">
    <property type="nucleotide sequence ID" value="NZ_JBHTCO010000004.1"/>
</dbReference>
<protein>
    <submittedName>
        <fullName evidence="1">Uncharacterized protein</fullName>
    </submittedName>
</protein>
<keyword evidence="2" id="KW-1185">Reference proteome</keyword>
<reference evidence="2" key="1">
    <citation type="journal article" date="2019" name="Int. J. Syst. Evol. Microbiol.">
        <title>The Global Catalogue of Microorganisms (GCM) 10K type strain sequencing project: providing services to taxonomists for standard genome sequencing and annotation.</title>
        <authorList>
            <consortium name="The Broad Institute Genomics Platform"/>
            <consortium name="The Broad Institute Genome Sequencing Center for Infectious Disease"/>
            <person name="Wu L."/>
            <person name="Ma J."/>
        </authorList>
    </citation>
    <scope>NUCLEOTIDE SEQUENCE [LARGE SCALE GENOMIC DNA]</scope>
    <source>
        <strain evidence="2">CGMCC 1.16305</strain>
    </source>
</reference>
<name>A0ABW2PUK2_9BACL</name>
<sequence length="337" mass="38964">MQAFKQTPLLDLGTQSLLEQYQEDLQRQLLAFASRTFENIYAKQLDKNIAQMMAAELDPRDYELFANCYLIWQIFLKRVKANKTAATIFYQELKKQKLTTPLLQMVKQWQHAAPSIYEVVEHCNKRTIKIRDILTDTEYTCGMSEEIPPIKSLIIGFLIDIGMRKEFFCFFLDINQQDTIKKVKEELLALLDGQKDGVIKHYPKIIIKVLQAARSEQAAKSVIRLSDSQKLVLDDYLKNVNSAYSKSTHEFIDNLWHKFCQKNDPKMKKPEIFTAALEYLAAQIEKDDQATQSVLAKKYQTTGSSLSNKYRQVMDFAKEDAAEYISLLKKNEKVSAS</sequence>
<organism evidence="1 2">
    <name type="scientific">Scopulibacillus cellulosilyticus</name>
    <dbReference type="NCBI Taxonomy" id="2665665"/>
    <lineage>
        <taxon>Bacteria</taxon>
        <taxon>Bacillati</taxon>
        <taxon>Bacillota</taxon>
        <taxon>Bacilli</taxon>
        <taxon>Bacillales</taxon>
        <taxon>Sporolactobacillaceae</taxon>
        <taxon>Scopulibacillus</taxon>
    </lineage>
</organism>
<evidence type="ECO:0000313" key="2">
    <source>
        <dbReference type="Proteomes" id="UP001596505"/>
    </source>
</evidence>
<evidence type="ECO:0000313" key="1">
    <source>
        <dbReference type="EMBL" id="MFC7392317.1"/>
    </source>
</evidence>
<gene>
    <name evidence="1" type="ORF">ACFQRG_04920</name>
</gene>
<proteinExistence type="predicted"/>
<dbReference type="EMBL" id="JBHTCO010000004">
    <property type="protein sequence ID" value="MFC7392317.1"/>
    <property type="molecule type" value="Genomic_DNA"/>
</dbReference>
<accession>A0ABW2PUK2</accession>